<evidence type="ECO:0000256" key="2">
    <source>
        <dbReference type="SAM" id="SignalP"/>
    </source>
</evidence>
<evidence type="ECO:0000259" key="3">
    <source>
        <dbReference type="Pfam" id="PF07244"/>
    </source>
</evidence>
<dbReference type="PROSITE" id="PS51257">
    <property type="entry name" value="PROKAR_LIPOPROTEIN"/>
    <property type="match status" value="1"/>
</dbReference>
<protein>
    <submittedName>
        <fullName evidence="4">Surface antigen (D15)</fullName>
    </submittedName>
</protein>
<dbReference type="AlphaFoldDB" id="A0A017TFC8"/>
<evidence type="ECO:0000313" key="5">
    <source>
        <dbReference type="Proteomes" id="UP000019678"/>
    </source>
</evidence>
<feature type="domain" description="POTRA" evidence="3">
    <location>
        <begin position="292"/>
        <end position="377"/>
    </location>
</feature>
<feature type="signal peptide" evidence="2">
    <location>
        <begin position="1"/>
        <end position="19"/>
    </location>
</feature>
<reference evidence="4 5" key="1">
    <citation type="submission" date="2013-05" db="EMBL/GenBank/DDBJ databases">
        <title>Genome assembly of Chondromyces apiculatus DSM 436.</title>
        <authorList>
            <person name="Sharma G."/>
            <person name="Khatri I."/>
            <person name="Kaur C."/>
            <person name="Mayilraj S."/>
            <person name="Subramanian S."/>
        </authorList>
    </citation>
    <scope>NUCLEOTIDE SEQUENCE [LARGE SCALE GENOMIC DNA]</scope>
    <source>
        <strain evidence="4 5">DSM 436</strain>
    </source>
</reference>
<evidence type="ECO:0000313" key="4">
    <source>
        <dbReference type="EMBL" id="EYF07949.1"/>
    </source>
</evidence>
<feature type="chain" id="PRO_5001500287" evidence="2">
    <location>
        <begin position="20"/>
        <end position="457"/>
    </location>
</feature>
<proteinExistence type="predicted"/>
<keyword evidence="2" id="KW-0732">Signal</keyword>
<dbReference type="eggNOG" id="COG4775">
    <property type="taxonomic scope" value="Bacteria"/>
</dbReference>
<keyword evidence="5" id="KW-1185">Reference proteome</keyword>
<organism evidence="4 5">
    <name type="scientific">Chondromyces apiculatus DSM 436</name>
    <dbReference type="NCBI Taxonomy" id="1192034"/>
    <lineage>
        <taxon>Bacteria</taxon>
        <taxon>Pseudomonadati</taxon>
        <taxon>Myxococcota</taxon>
        <taxon>Polyangia</taxon>
        <taxon>Polyangiales</taxon>
        <taxon>Polyangiaceae</taxon>
        <taxon>Chondromyces</taxon>
    </lineage>
</organism>
<evidence type="ECO:0000256" key="1">
    <source>
        <dbReference type="SAM" id="MobiDB-lite"/>
    </source>
</evidence>
<feature type="compositionally biased region" description="Low complexity" evidence="1">
    <location>
        <begin position="80"/>
        <end position="95"/>
    </location>
</feature>
<dbReference type="STRING" id="1192034.CAP_6971"/>
<dbReference type="Pfam" id="PF07244">
    <property type="entry name" value="POTRA"/>
    <property type="match status" value="1"/>
</dbReference>
<feature type="region of interest" description="Disordered" evidence="1">
    <location>
        <begin position="52"/>
        <end position="103"/>
    </location>
</feature>
<dbReference type="Gene3D" id="3.10.20.310">
    <property type="entry name" value="membrane protein fhac"/>
    <property type="match status" value="4"/>
</dbReference>
<accession>A0A017TFC8</accession>
<sequence>MKRTMVIALGLWLAGCGGAAPQATGPAKAVQAPTKETAAARAIDRRTAACGGLDDAEEGEPAGNGEGGQKAAPKVEPQSARRPPVQAAPKQAAPKSGTTQTPEVRLGMLSGIGTAAPGGAGGAAARATGGLPLDIPAGKQVARVEITGSSAPGAQQLVERLSVKPGVVLDAAQVRADLGRLWALGLFKDMSALVETLPDGKLAVRYAVTERPWLGQRFVEGAQVVPAAEVLALAGFDAKGGRFESAQLHRARSAVAGRYREEGYRLAQVDTFARRVGEVMDVCLRVVEGPRVTIDRVTFTGQQVVSEAELRGMMNTEGGKMNAVGGIYSELRAEHDLLVINAHYYDRGMIQARVGPVAVKVSEDQRHVSLEIPVEEGPVFRIGRIAIVGSAKDRAYERVLQARRGHVFVRSQLLQDIGRVQEAMQKEGRTVDVEPETLVDPKKQTVDFLMRIVDRKP</sequence>
<dbReference type="GO" id="GO:0019867">
    <property type="term" value="C:outer membrane"/>
    <property type="evidence" value="ECO:0007669"/>
    <property type="project" value="InterPro"/>
</dbReference>
<comment type="caution">
    <text evidence="4">The sequence shown here is derived from an EMBL/GenBank/DDBJ whole genome shotgun (WGS) entry which is preliminary data.</text>
</comment>
<dbReference type="Proteomes" id="UP000019678">
    <property type="component" value="Unassembled WGS sequence"/>
</dbReference>
<name>A0A017TFC8_9BACT</name>
<dbReference type="InterPro" id="IPR010827">
    <property type="entry name" value="BamA/TamA_POTRA"/>
</dbReference>
<dbReference type="RefSeq" id="WP_052374216.1">
    <property type="nucleotide sequence ID" value="NZ_ASRX01000006.1"/>
</dbReference>
<gene>
    <name evidence="4" type="ORF">CAP_6971</name>
</gene>
<dbReference type="EMBL" id="ASRX01000006">
    <property type="protein sequence ID" value="EYF07949.1"/>
    <property type="molecule type" value="Genomic_DNA"/>
</dbReference>